<dbReference type="InterPro" id="IPR029303">
    <property type="entry name" value="CapF_C"/>
</dbReference>
<feature type="domain" description="Capsular polysaccharide assembling protein CapF C-terminal" evidence="1">
    <location>
        <begin position="57"/>
        <end position="118"/>
    </location>
</feature>
<name>A0A7D7AFU3_9CLOT</name>
<evidence type="ECO:0000313" key="3">
    <source>
        <dbReference type="Proteomes" id="UP000512286"/>
    </source>
</evidence>
<evidence type="ECO:0000313" key="2">
    <source>
        <dbReference type="EMBL" id="QLY81324.1"/>
    </source>
</evidence>
<organism evidence="2 3">
    <name type="scientific">Clostridium intestinale</name>
    <dbReference type="NCBI Taxonomy" id="36845"/>
    <lineage>
        <taxon>Bacteria</taxon>
        <taxon>Bacillati</taxon>
        <taxon>Bacillota</taxon>
        <taxon>Clostridia</taxon>
        <taxon>Eubacteriales</taxon>
        <taxon>Clostridiaceae</taxon>
        <taxon>Clostridium</taxon>
    </lineage>
</organism>
<dbReference type="Proteomes" id="UP000512286">
    <property type="component" value="Chromosome"/>
</dbReference>
<dbReference type="AlphaFoldDB" id="A0A7D7AFU3"/>
<gene>
    <name evidence="2" type="ORF">HZF06_07010</name>
</gene>
<dbReference type="SUPFAM" id="SSF51182">
    <property type="entry name" value="RmlC-like cupins"/>
    <property type="match status" value="1"/>
</dbReference>
<dbReference type="Pfam" id="PF14667">
    <property type="entry name" value="Polysacc_synt_C"/>
    <property type="match status" value="1"/>
</dbReference>
<reference evidence="2 3" key="1">
    <citation type="submission" date="2020-07" db="EMBL/GenBank/DDBJ databases">
        <title>Electron transfer.</title>
        <authorList>
            <person name="Huang L."/>
            <person name="Liu X."/>
            <person name="Zhou S."/>
        </authorList>
    </citation>
    <scope>NUCLEOTIDE SEQUENCE [LARGE SCALE GENOMIC DNA]</scope>
    <source>
        <strain evidence="2 3">Lx1</strain>
    </source>
</reference>
<proteinExistence type="predicted"/>
<dbReference type="InterPro" id="IPR014710">
    <property type="entry name" value="RmlC-like_jellyroll"/>
</dbReference>
<protein>
    <recommendedName>
        <fullName evidence="1">Capsular polysaccharide assembling protein CapF C-terminal domain-containing protein</fullName>
    </recommendedName>
</protein>
<accession>A0A7D7AFU3</accession>
<dbReference type="Gene3D" id="2.60.120.10">
    <property type="entry name" value="Jelly Rolls"/>
    <property type="match status" value="1"/>
</dbReference>
<evidence type="ECO:0000259" key="1">
    <source>
        <dbReference type="Pfam" id="PF14667"/>
    </source>
</evidence>
<sequence>MIMESQGFKIIKLATYNKRLNDEDKYGRIMTEKGELAILPADDINFLAYCDFIKGKEPRGNHYHKEKIEYLYVCKGRLKVYIKKAEDLEAEVHTFEMQGGDIVCIETGYTHAVEAIEEGYGIEFSKTKQEIIKQDSFYEKITEI</sequence>
<dbReference type="KEGG" id="cint:HZF06_07010"/>
<dbReference type="RefSeq" id="WP_034856178.1">
    <property type="nucleotide sequence ID" value="NZ_CP059378.1"/>
</dbReference>
<dbReference type="EMBL" id="CP059378">
    <property type="protein sequence ID" value="QLY81324.1"/>
    <property type="molecule type" value="Genomic_DNA"/>
</dbReference>
<dbReference type="InterPro" id="IPR011051">
    <property type="entry name" value="RmlC_Cupin_sf"/>
</dbReference>